<evidence type="ECO:0000313" key="1">
    <source>
        <dbReference type="EMBL" id="ESO91310.1"/>
    </source>
</evidence>
<dbReference type="Gene3D" id="2.40.128.590">
    <property type="entry name" value="CpcT/CpeT domain"/>
    <property type="match status" value="1"/>
</dbReference>
<dbReference type="Proteomes" id="UP000030746">
    <property type="component" value="Unassembled WGS sequence"/>
</dbReference>
<dbReference type="OMA" id="DETWIFY"/>
<reference evidence="1 2" key="1">
    <citation type="journal article" date="2013" name="Nature">
        <title>Insights into bilaterian evolution from three spiralian genomes.</title>
        <authorList>
            <person name="Simakov O."/>
            <person name="Marletaz F."/>
            <person name="Cho S.J."/>
            <person name="Edsinger-Gonzales E."/>
            <person name="Havlak P."/>
            <person name="Hellsten U."/>
            <person name="Kuo D.H."/>
            <person name="Larsson T."/>
            <person name="Lv J."/>
            <person name="Arendt D."/>
            <person name="Savage R."/>
            <person name="Osoegawa K."/>
            <person name="de Jong P."/>
            <person name="Grimwood J."/>
            <person name="Chapman J.A."/>
            <person name="Shapiro H."/>
            <person name="Aerts A."/>
            <person name="Otillar R.P."/>
            <person name="Terry A.Y."/>
            <person name="Boore J.L."/>
            <person name="Grigoriev I.V."/>
            <person name="Lindberg D.R."/>
            <person name="Seaver E.C."/>
            <person name="Weisblat D.A."/>
            <person name="Putnam N.H."/>
            <person name="Rokhsar D.S."/>
        </authorList>
    </citation>
    <scope>NUCLEOTIDE SEQUENCE [LARGE SCALE GENOMIC DNA]</scope>
</reference>
<dbReference type="AlphaFoldDB" id="V4A8D6"/>
<evidence type="ECO:0000313" key="2">
    <source>
        <dbReference type="Proteomes" id="UP000030746"/>
    </source>
</evidence>
<dbReference type="OrthoDB" id="6072342at2759"/>
<dbReference type="RefSeq" id="XP_009058008.1">
    <property type="nucleotide sequence ID" value="XM_009059760.1"/>
</dbReference>
<dbReference type="HOGENOM" id="CLU_560532_0_0_1"/>
<keyword evidence="2" id="KW-1185">Reference proteome</keyword>
<sequence length="487" mass="55122">MPNGIDDNTNTMSFRKLFICTTFALCIGLALSDVHEDLTQLAEQFEGKFDNIDQFNYDIKHKPVQERHLHLITTSVPEDVPILIGFKCFYVEQYLNGNISNVIRQRLYTYGIDKKSQQVVLKLYSFSQPERFLHSPAHSDKFASLTIEDLIYAEGCDVYWTRLDSNYFRSNMFNTCIVNIAGAQVLIIDRNNLTSTYLTADETWVFYKNQSVLKVYPSPYNMSKYPIDEKHNLNNQNTLTRNSNGIDNFDNLIKRMKGGSVIRFVIDPQYCKSNNSDVIYGGDIEVFEFFFDSIFGPDQYFGFSESAVAVNSTGGVVTVLKEGYVYNNSGVQLKLTTLAPDLTTVLDKSMVACQFQGKGVLFYESRKQISTLESFQELTKALLNGQDVRFTADYRSCPPISAGALSGDFTFTKDGDQITKLTFSQSKVITNYQGSGYVTDIVIGHIFQNGSVTFYASDVQTFNHKPVYKETIRCKLGPSSVMLYTMS</sequence>
<proteinExistence type="predicted"/>
<dbReference type="Pfam" id="PF06206">
    <property type="entry name" value="CpeT"/>
    <property type="match status" value="1"/>
</dbReference>
<accession>V4A8D6</accession>
<protein>
    <submittedName>
        <fullName evidence="1">Uncharacterized protein</fullName>
    </submittedName>
</protein>
<name>V4A8D6_LOTGI</name>
<dbReference type="InterPro" id="IPR038672">
    <property type="entry name" value="CpcT/CpeT_sf"/>
</dbReference>
<dbReference type="GeneID" id="20247783"/>
<dbReference type="GO" id="GO:0016829">
    <property type="term" value="F:lyase activity"/>
    <property type="evidence" value="ECO:0007669"/>
    <property type="project" value="InterPro"/>
</dbReference>
<dbReference type="CDD" id="cd16338">
    <property type="entry name" value="CpcT"/>
    <property type="match status" value="1"/>
</dbReference>
<dbReference type="InterPro" id="IPR010404">
    <property type="entry name" value="CpcT/CpeT"/>
</dbReference>
<dbReference type="CTD" id="20247783"/>
<organism evidence="1 2">
    <name type="scientific">Lottia gigantea</name>
    <name type="common">Giant owl limpet</name>
    <dbReference type="NCBI Taxonomy" id="225164"/>
    <lineage>
        <taxon>Eukaryota</taxon>
        <taxon>Metazoa</taxon>
        <taxon>Spiralia</taxon>
        <taxon>Lophotrochozoa</taxon>
        <taxon>Mollusca</taxon>
        <taxon>Gastropoda</taxon>
        <taxon>Patellogastropoda</taxon>
        <taxon>Lottioidea</taxon>
        <taxon>Lottiidae</taxon>
        <taxon>Lottia</taxon>
    </lineage>
</organism>
<gene>
    <name evidence="1" type="ORF">LOTGIDRAFT_228780</name>
</gene>
<dbReference type="EMBL" id="KB202283">
    <property type="protein sequence ID" value="ESO91310.1"/>
    <property type="molecule type" value="Genomic_DNA"/>
</dbReference>
<dbReference type="KEGG" id="lgi:LOTGIDRAFT_228780"/>